<protein>
    <submittedName>
        <fullName evidence="4">Centrosomal protein</fullName>
    </submittedName>
</protein>
<accession>A0A8T0D735</accession>
<dbReference type="EMBL" id="JTDF01019311">
    <property type="protein sequence ID" value="KAF8562548.1"/>
    <property type="molecule type" value="Genomic_DNA"/>
</dbReference>
<dbReference type="PANTHER" id="PTHR13371:SF0">
    <property type="entry name" value="CENTROSOMAL PROTEIN OF 104 KDA"/>
    <property type="match status" value="1"/>
</dbReference>
<dbReference type="OrthoDB" id="66599at2759"/>
<sequence>VTKAFSKSWSFREKALLELEQRVTGPRLLPPASIPDLVDPDPRAELRSTAFLLRRALQDQVLSIFRLATRFIKPTLVDFAERYGIPRVELHYALDKLVPVLFHRTGETSVRIREVAKAQIFAMAEWPQLRHSSTFWNEVVRPFSRVTLDRLALSRMELVTELYASRGVDIPGPDHGHLPASGFTLDAVATFTVKALNHRLNEVREAAENLMVALYRAENRAAIRNVMPPDDIEAQRHPLYRRLFGKFDRIDEKYAPVGVGDGGVVPDTVKKQKDLEALQAEVQQLRTIMSNDGPGRGSVAPRRILYVPAKDRSRVANRRPCLPKSTGKRNQKPVTSQQSKDESRTRTSKSRERFSPLPAQSAQLVGEAELLLSLDKTCIFCGEHNEAFTEEGLDLHYWKDCQMLHRCVNCKQVVEIAGMVDHLLTECEAVPPGHYVRCQRCFEAVPKADLSTHPCIPCVLGGRGLRCPLCHGDLPQSVSSSTLTPPSGPEDVWKAHLLGLDQNAIPICPDNPRRPIQTQQAVHLNPKGKHSPRMPTGARAQKQNGQMVSMLKPLSQPCKLPYELVRPGFKQDDLFPYIIQSSGIDCSSHILNISVEFFKTSSILDTSRCVFVTVLVRVTTLGQIR</sequence>
<dbReference type="Pfam" id="PF21040">
    <property type="entry name" value="CEP104-like_TOG"/>
    <property type="match status" value="1"/>
</dbReference>
<keyword evidence="5" id="KW-1185">Reference proteome</keyword>
<feature type="coiled-coil region" evidence="1">
    <location>
        <begin position="193"/>
        <end position="220"/>
    </location>
</feature>
<feature type="compositionally biased region" description="Basic and acidic residues" evidence="2">
    <location>
        <begin position="339"/>
        <end position="354"/>
    </location>
</feature>
<name>A0A8T0D735_9TREM</name>
<dbReference type="InterPro" id="IPR048738">
    <property type="entry name" value="CEP104_Znf"/>
</dbReference>
<dbReference type="GO" id="GO:0005929">
    <property type="term" value="C:cilium"/>
    <property type="evidence" value="ECO:0007669"/>
    <property type="project" value="TreeGrafter"/>
</dbReference>
<feature type="region of interest" description="Disordered" evidence="2">
    <location>
        <begin position="316"/>
        <end position="358"/>
    </location>
</feature>
<reference evidence="4 5" key="1">
    <citation type="submission" date="2019-07" db="EMBL/GenBank/DDBJ databases">
        <title>Annotation for the trematode Paragonimus westermani.</title>
        <authorList>
            <person name="Choi Y.-J."/>
        </authorList>
    </citation>
    <scope>NUCLEOTIDE SEQUENCE [LARGE SCALE GENOMIC DNA]</scope>
    <source>
        <strain evidence="4">180907_Pwestermani</strain>
    </source>
</reference>
<feature type="domain" description="Centrosomal protein CEP104 Zn finger" evidence="3">
    <location>
        <begin position="377"/>
        <end position="497"/>
    </location>
</feature>
<proteinExistence type="predicted"/>
<dbReference type="PANTHER" id="PTHR13371">
    <property type="entry name" value="GLYCINE-, GLUTAMATE-, THIENYLCYCLOHEXYLPIPERIDINE-BINDING PROTEIN"/>
    <property type="match status" value="1"/>
</dbReference>
<gene>
    <name evidence="4" type="ORF">P879_10899</name>
</gene>
<dbReference type="Gene3D" id="1.25.10.10">
    <property type="entry name" value="Leucine-rich Repeat Variant"/>
    <property type="match status" value="1"/>
</dbReference>
<feature type="non-terminal residue" evidence="4">
    <location>
        <position position="1"/>
    </location>
</feature>
<dbReference type="Pfam" id="PF21039">
    <property type="entry name" value="CEP104_ZnF"/>
    <property type="match status" value="1"/>
</dbReference>
<keyword evidence="1" id="KW-0175">Coiled coil</keyword>
<evidence type="ECO:0000256" key="1">
    <source>
        <dbReference type="SAM" id="Coils"/>
    </source>
</evidence>
<dbReference type="AlphaFoldDB" id="A0A8T0D735"/>
<organism evidence="4 5">
    <name type="scientific">Paragonimus westermani</name>
    <dbReference type="NCBI Taxonomy" id="34504"/>
    <lineage>
        <taxon>Eukaryota</taxon>
        <taxon>Metazoa</taxon>
        <taxon>Spiralia</taxon>
        <taxon>Lophotrochozoa</taxon>
        <taxon>Platyhelminthes</taxon>
        <taxon>Trematoda</taxon>
        <taxon>Digenea</taxon>
        <taxon>Plagiorchiida</taxon>
        <taxon>Troglotremata</taxon>
        <taxon>Troglotrematidae</taxon>
        <taxon>Paragonimus</taxon>
    </lineage>
</organism>
<dbReference type="InterPro" id="IPR052607">
    <property type="entry name" value="CEP104-like"/>
</dbReference>
<dbReference type="InterPro" id="IPR011989">
    <property type="entry name" value="ARM-like"/>
</dbReference>
<evidence type="ECO:0000256" key="2">
    <source>
        <dbReference type="SAM" id="MobiDB-lite"/>
    </source>
</evidence>
<comment type="caution">
    <text evidence="4">The sequence shown here is derived from an EMBL/GenBank/DDBJ whole genome shotgun (WGS) entry which is preliminary data.</text>
</comment>
<dbReference type="Proteomes" id="UP000699462">
    <property type="component" value="Unassembled WGS sequence"/>
</dbReference>
<evidence type="ECO:0000313" key="4">
    <source>
        <dbReference type="EMBL" id="KAF8562548.1"/>
    </source>
</evidence>
<evidence type="ECO:0000313" key="5">
    <source>
        <dbReference type="Proteomes" id="UP000699462"/>
    </source>
</evidence>
<evidence type="ECO:0000259" key="3">
    <source>
        <dbReference type="Pfam" id="PF21039"/>
    </source>
</evidence>